<dbReference type="KEGG" id="nfl:COO91_00622"/>
<dbReference type="AlphaFoldDB" id="A0A2K8SH61"/>
<dbReference type="Proteomes" id="UP000232003">
    <property type="component" value="Chromosome"/>
</dbReference>
<evidence type="ECO:0000313" key="1">
    <source>
        <dbReference type="EMBL" id="AUB34791.1"/>
    </source>
</evidence>
<evidence type="ECO:0000313" key="2">
    <source>
        <dbReference type="Proteomes" id="UP000232003"/>
    </source>
</evidence>
<sequence>MMLAIAGYATVAAMEAAAIIFRECFSQRSLCFCGCKSDLFNLTRR</sequence>
<protein>
    <submittedName>
        <fullName evidence="1">Uncharacterized protein</fullName>
    </submittedName>
</protein>
<accession>A0A2K8SH61</accession>
<dbReference type="EMBL" id="CP024785">
    <property type="protein sequence ID" value="AUB34791.1"/>
    <property type="molecule type" value="Genomic_DNA"/>
</dbReference>
<reference evidence="1 2" key="1">
    <citation type="submission" date="2017-11" db="EMBL/GenBank/DDBJ databases">
        <title>Complete genome of a free-living desiccation-tolerant cyanobacterium and its photosynthetic adaptation to extreme terrestrial habitat.</title>
        <authorList>
            <person name="Shang J."/>
        </authorList>
    </citation>
    <scope>NUCLEOTIDE SEQUENCE [LARGE SCALE GENOMIC DNA]</scope>
    <source>
        <strain evidence="1 2">CCNUN1</strain>
    </source>
</reference>
<organism evidence="1 2">
    <name type="scientific">Nostoc flagelliforme CCNUN1</name>
    <dbReference type="NCBI Taxonomy" id="2038116"/>
    <lineage>
        <taxon>Bacteria</taxon>
        <taxon>Bacillati</taxon>
        <taxon>Cyanobacteriota</taxon>
        <taxon>Cyanophyceae</taxon>
        <taxon>Nostocales</taxon>
        <taxon>Nostocaceae</taxon>
        <taxon>Nostoc</taxon>
    </lineage>
</organism>
<keyword evidence="2" id="KW-1185">Reference proteome</keyword>
<name>A0A2K8SH61_9NOSO</name>
<gene>
    <name evidence="1" type="ORF">COO91_00622</name>
</gene>
<proteinExistence type="predicted"/>